<accession>A0A4Y2MSU3</accession>
<feature type="compositionally biased region" description="Acidic residues" evidence="1">
    <location>
        <begin position="114"/>
        <end position="123"/>
    </location>
</feature>
<protein>
    <submittedName>
        <fullName evidence="2">Uncharacterized protein</fullName>
    </submittedName>
</protein>
<gene>
    <name evidence="2" type="ORF">AVEN_15199_1</name>
</gene>
<dbReference type="AlphaFoldDB" id="A0A4Y2MSU3"/>
<feature type="region of interest" description="Disordered" evidence="1">
    <location>
        <begin position="92"/>
        <end position="123"/>
    </location>
</feature>
<feature type="region of interest" description="Disordered" evidence="1">
    <location>
        <begin position="1"/>
        <end position="79"/>
    </location>
</feature>
<comment type="caution">
    <text evidence="2">The sequence shown here is derived from an EMBL/GenBank/DDBJ whole genome shotgun (WGS) entry which is preliminary data.</text>
</comment>
<proteinExistence type="predicted"/>
<evidence type="ECO:0000313" key="3">
    <source>
        <dbReference type="Proteomes" id="UP000499080"/>
    </source>
</evidence>
<sequence length="123" mass="13466">METDKMPDSDIIDDSDTYSRPQIIVEEVTNSDQLETYTTASTEESASSGSEAGTSSNGETSSEILDPINVENSNRNSDLRDGIILVEDAADEMSQKGFHRFDSDTTENSKVNEDSNDNTENES</sequence>
<feature type="compositionally biased region" description="Low complexity" evidence="1">
    <location>
        <begin position="35"/>
        <end position="63"/>
    </location>
</feature>
<reference evidence="2 3" key="1">
    <citation type="journal article" date="2019" name="Sci. Rep.">
        <title>Orb-weaving spider Araneus ventricosus genome elucidates the spidroin gene catalogue.</title>
        <authorList>
            <person name="Kono N."/>
            <person name="Nakamura H."/>
            <person name="Ohtoshi R."/>
            <person name="Moran D.A.P."/>
            <person name="Shinohara A."/>
            <person name="Yoshida Y."/>
            <person name="Fujiwara M."/>
            <person name="Mori M."/>
            <person name="Tomita M."/>
            <person name="Arakawa K."/>
        </authorList>
    </citation>
    <scope>NUCLEOTIDE SEQUENCE [LARGE SCALE GENOMIC DNA]</scope>
</reference>
<evidence type="ECO:0000313" key="2">
    <source>
        <dbReference type="EMBL" id="GBN30228.1"/>
    </source>
</evidence>
<name>A0A4Y2MSU3_ARAVE</name>
<dbReference type="Proteomes" id="UP000499080">
    <property type="component" value="Unassembled WGS sequence"/>
</dbReference>
<evidence type="ECO:0000256" key="1">
    <source>
        <dbReference type="SAM" id="MobiDB-lite"/>
    </source>
</evidence>
<organism evidence="2 3">
    <name type="scientific">Araneus ventricosus</name>
    <name type="common">Orbweaver spider</name>
    <name type="synonym">Epeira ventricosa</name>
    <dbReference type="NCBI Taxonomy" id="182803"/>
    <lineage>
        <taxon>Eukaryota</taxon>
        <taxon>Metazoa</taxon>
        <taxon>Ecdysozoa</taxon>
        <taxon>Arthropoda</taxon>
        <taxon>Chelicerata</taxon>
        <taxon>Arachnida</taxon>
        <taxon>Araneae</taxon>
        <taxon>Araneomorphae</taxon>
        <taxon>Entelegynae</taxon>
        <taxon>Araneoidea</taxon>
        <taxon>Araneidae</taxon>
        <taxon>Araneus</taxon>
    </lineage>
</organism>
<keyword evidence="3" id="KW-1185">Reference proteome</keyword>
<dbReference type="EMBL" id="BGPR01007885">
    <property type="protein sequence ID" value="GBN30228.1"/>
    <property type="molecule type" value="Genomic_DNA"/>
</dbReference>